<proteinExistence type="predicted"/>
<dbReference type="InterPro" id="IPR016024">
    <property type="entry name" value="ARM-type_fold"/>
</dbReference>
<dbReference type="Pfam" id="PF08713">
    <property type="entry name" value="DNA_alkylation"/>
    <property type="match status" value="1"/>
</dbReference>
<keyword evidence="2" id="KW-1185">Reference proteome</keyword>
<gene>
    <name evidence="1" type="ORF">SAMN04488522_102117</name>
</gene>
<dbReference type="OrthoDB" id="9797162at2"/>
<evidence type="ECO:0000313" key="2">
    <source>
        <dbReference type="Proteomes" id="UP000184287"/>
    </source>
</evidence>
<evidence type="ECO:0000313" key="1">
    <source>
        <dbReference type="EMBL" id="SHF10822.1"/>
    </source>
</evidence>
<dbReference type="SUPFAM" id="SSF48371">
    <property type="entry name" value="ARM repeat"/>
    <property type="match status" value="1"/>
</dbReference>
<dbReference type="Proteomes" id="UP000184287">
    <property type="component" value="Unassembled WGS sequence"/>
</dbReference>
<dbReference type="InterPro" id="IPR014825">
    <property type="entry name" value="DNA_alkylation"/>
</dbReference>
<dbReference type="AlphaFoldDB" id="A0A1M4YZ91"/>
<protein>
    <submittedName>
        <fullName evidence="1">3-methyladenine DNA glycosylase AlkC</fullName>
    </submittedName>
</protein>
<sequence length="270" mass="30550">MTNQKPVLQTRKGALTKTKIPAEVMELLNQGTMASVNLTEWLAVDHLQLLGYVFKDQPHYLNKCRENVQNLAQNSIRNVTIEIGRTLLTESSKSRDLQLLPFLSQHASDSVRCWACYLIGLDQDLALQEKLKAIQPFAADEHFGVREIAWMALRTDLSNHLPEGISILSEWAKSKNENIRRFAVESIRPCGVWCKHINTLKEQPQLASVILEALKADPSPYVQLSVGNWLNDAGKTNSLWLTTLCDQWMEKSPGKATTQIIKKALRNLKH</sequence>
<name>A0A1M4YZ91_9SPHI</name>
<accession>A0A1M4YZ91</accession>
<dbReference type="Gene3D" id="1.25.40.290">
    <property type="entry name" value="ARM repeat domains"/>
    <property type="match status" value="1"/>
</dbReference>
<reference evidence="2" key="1">
    <citation type="submission" date="2016-11" db="EMBL/GenBank/DDBJ databases">
        <authorList>
            <person name="Varghese N."/>
            <person name="Submissions S."/>
        </authorList>
    </citation>
    <scope>NUCLEOTIDE SEQUENCE [LARGE SCALE GENOMIC DNA]</scope>
    <source>
        <strain evidence="2">DSM 16990</strain>
    </source>
</reference>
<organism evidence="1 2">
    <name type="scientific">Pedobacter caeni</name>
    <dbReference type="NCBI Taxonomy" id="288992"/>
    <lineage>
        <taxon>Bacteria</taxon>
        <taxon>Pseudomonadati</taxon>
        <taxon>Bacteroidota</taxon>
        <taxon>Sphingobacteriia</taxon>
        <taxon>Sphingobacteriales</taxon>
        <taxon>Sphingobacteriaceae</taxon>
        <taxon>Pedobacter</taxon>
    </lineage>
</organism>
<dbReference type="STRING" id="288992.SAMN04488522_102117"/>
<dbReference type="EMBL" id="FQUQ01000002">
    <property type="protein sequence ID" value="SHF10822.1"/>
    <property type="molecule type" value="Genomic_DNA"/>
</dbReference>
<dbReference type="RefSeq" id="WP_073229813.1">
    <property type="nucleotide sequence ID" value="NZ_FQUQ01000002.1"/>
</dbReference>